<dbReference type="AlphaFoldDB" id="A0A1V3IC53"/>
<evidence type="ECO:0000256" key="1">
    <source>
        <dbReference type="SAM" id="Coils"/>
    </source>
</evidence>
<protein>
    <submittedName>
        <fullName evidence="2">Uncharacterized protein</fullName>
    </submittedName>
</protein>
<evidence type="ECO:0000313" key="2">
    <source>
        <dbReference type="EMBL" id="OOF37347.1"/>
    </source>
</evidence>
<dbReference type="RefSeq" id="WP_077426521.1">
    <property type="nucleotide sequence ID" value="NZ_MLHH01000004.1"/>
</dbReference>
<evidence type="ECO:0000313" key="3">
    <source>
        <dbReference type="Proteomes" id="UP000189437"/>
    </source>
</evidence>
<gene>
    <name evidence="2" type="ORF">BKK48_01895</name>
</gene>
<dbReference type="OrthoDB" id="9955291at2"/>
<organism evidence="2 3">
    <name type="scientific">Rodentibacter heidelbergensis</name>
    <dbReference type="NCBI Taxonomy" id="1908258"/>
    <lineage>
        <taxon>Bacteria</taxon>
        <taxon>Pseudomonadati</taxon>
        <taxon>Pseudomonadota</taxon>
        <taxon>Gammaproteobacteria</taxon>
        <taxon>Pasteurellales</taxon>
        <taxon>Pasteurellaceae</taxon>
        <taxon>Rodentibacter</taxon>
    </lineage>
</organism>
<feature type="coiled-coil region" evidence="1">
    <location>
        <begin position="83"/>
        <end position="110"/>
    </location>
</feature>
<proteinExistence type="predicted"/>
<name>A0A1V3IC53_9PAST</name>
<dbReference type="EMBL" id="MLHH01000004">
    <property type="protein sequence ID" value="OOF37347.1"/>
    <property type="molecule type" value="Genomic_DNA"/>
</dbReference>
<comment type="caution">
    <text evidence="2">The sequence shown here is derived from an EMBL/GenBank/DDBJ whole genome shotgun (WGS) entry which is preliminary data.</text>
</comment>
<feature type="coiled-coil region" evidence="1">
    <location>
        <begin position="4"/>
        <end position="46"/>
    </location>
</feature>
<keyword evidence="3" id="KW-1185">Reference proteome</keyword>
<dbReference type="Proteomes" id="UP000189437">
    <property type="component" value="Unassembled WGS sequence"/>
</dbReference>
<accession>A0A1V3IC53</accession>
<reference evidence="2 3" key="1">
    <citation type="submission" date="2016-10" db="EMBL/GenBank/DDBJ databases">
        <title>Rodentibacter gen. nov. and new species.</title>
        <authorList>
            <person name="Christensen H."/>
        </authorList>
    </citation>
    <scope>NUCLEOTIDE SEQUENCE [LARGE SCALE GENOMIC DNA]</scope>
    <source>
        <strain evidence="2 3">Ac69</strain>
    </source>
</reference>
<keyword evidence="1" id="KW-0175">Coiled coil</keyword>
<sequence>MEHNKTMNDLMRQTQQKIEQFKVEAIEKQQALIQSLHEQIAKSREIQATLQQSQQQLMAQMEYGAAVLMDLEQGLQLDFSAEIAEFEQAYQNENADKEALAQHLEQSTQEKIALQLNELKAKTNVALQELGLVRQNIQQLFREENAAKINRLAKLKRHFYRRFGKQLIASKECLAKQLELGAAKLRA</sequence>